<sequence>MTSRSILTSIETGSRSGPTRSGWRTLPTFGSPRASATSHSTIVLEPMANKVSFLDACSRKVVGYALSQRLDTPLALAALQSAVTSRRPAPGCIHHTDRGCQYASQLYRDALDAAGLLGSMSSVGNPYHNAQAESFMKTLKVEEVYLAGYETFADVAGRLPVFIEQVYNTRRLHSALSYPPPEEFE</sequence>
<proteinExistence type="predicted"/>
<keyword evidence="4" id="KW-1185">Reference proteome</keyword>
<dbReference type="AlphaFoldDB" id="A0A844HWC5"/>
<dbReference type="PANTHER" id="PTHR46889:SF7">
    <property type="entry name" value="TRANSPOSASE FOR INSERTION SEQUENCE ELEMENT IS904"/>
    <property type="match status" value="1"/>
</dbReference>
<evidence type="ECO:0000313" key="3">
    <source>
        <dbReference type="EMBL" id="MTH62645.1"/>
    </source>
</evidence>
<dbReference type="InterPro" id="IPR012337">
    <property type="entry name" value="RNaseH-like_sf"/>
</dbReference>
<dbReference type="PROSITE" id="PS50994">
    <property type="entry name" value="INTEGRASE"/>
    <property type="match status" value="1"/>
</dbReference>
<dbReference type="PANTHER" id="PTHR46889">
    <property type="entry name" value="TRANSPOSASE INSF FOR INSERTION SEQUENCE IS3B-RELATED"/>
    <property type="match status" value="1"/>
</dbReference>
<evidence type="ECO:0000256" key="1">
    <source>
        <dbReference type="SAM" id="MobiDB-lite"/>
    </source>
</evidence>
<dbReference type="GO" id="GO:0003676">
    <property type="term" value="F:nucleic acid binding"/>
    <property type="evidence" value="ECO:0007669"/>
    <property type="project" value="InterPro"/>
</dbReference>
<dbReference type="Pfam" id="PF00665">
    <property type="entry name" value="rve"/>
    <property type="match status" value="1"/>
</dbReference>
<dbReference type="InterPro" id="IPR050900">
    <property type="entry name" value="Transposase_IS3/IS150/IS904"/>
</dbReference>
<organism evidence="3 4">
    <name type="scientific">Paracoccus litorisediminis</name>
    <dbReference type="NCBI Taxonomy" id="2006130"/>
    <lineage>
        <taxon>Bacteria</taxon>
        <taxon>Pseudomonadati</taxon>
        <taxon>Pseudomonadota</taxon>
        <taxon>Alphaproteobacteria</taxon>
        <taxon>Rhodobacterales</taxon>
        <taxon>Paracoccaceae</taxon>
        <taxon>Paracoccus</taxon>
    </lineage>
</organism>
<protein>
    <submittedName>
        <fullName evidence="3">DDE-type integrase/transposase/recombinase</fullName>
    </submittedName>
</protein>
<dbReference type="EMBL" id="WMIG01000071">
    <property type="protein sequence ID" value="MTH62645.1"/>
    <property type="molecule type" value="Genomic_DNA"/>
</dbReference>
<reference evidence="3 4" key="1">
    <citation type="submission" date="2019-11" db="EMBL/GenBank/DDBJ databases">
        <authorList>
            <person name="Dong K."/>
        </authorList>
    </citation>
    <scope>NUCLEOTIDE SEQUENCE [LARGE SCALE GENOMIC DNA]</scope>
    <source>
        <strain evidence="3 4">NBRC 112902</strain>
    </source>
</reference>
<gene>
    <name evidence="3" type="ORF">GL300_26135</name>
</gene>
<dbReference type="InterPro" id="IPR001584">
    <property type="entry name" value="Integrase_cat-core"/>
</dbReference>
<accession>A0A844HWC5</accession>
<feature type="non-terminal residue" evidence="3">
    <location>
        <position position="185"/>
    </location>
</feature>
<dbReference type="Proteomes" id="UP000449846">
    <property type="component" value="Unassembled WGS sequence"/>
</dbReference>
<dbReference type="GO" id="GO:0015074">
    <property type="term" value="P:DNA integration"/>
    <property type="evidence" value="ECO:0007669"/>
    <property type="project" value="InterPro"/>
</dbReference>
<dbReference type="SUPFAM" id="SSF53098">
    <property type="entry name" value="Ribonuclease H-like"/>
    <property type="match status" value="1"/>
</dbReference>
<dbReference type="InterPro" id="IPR036397">
    <property type="entry name" value="RNaseH_sf"/>
</dbReference>
<evidence type="ECO:0000259" key="2">
    <source>
        <dbReference type="PROSITE" id="PS50994"/>
    </source>
</evidence>
<evidence type="ECO:0000313" key="4">
    <source>
        <dbReference type="Proteomes" id="UP000449846"/>
    </source>
</evidence>
<feature type="domain" description="Integrase catalytic" evidence="2">
    <location>
        <begin position="23"/>
        <end position="185"/>
    </location>
</feature>
<feature type="region of interest" description="Disordered" evidence="1">
    <location>
        <begin position="1"/>
        <end position="35"/>
    </location>
</feature>
<name>A0A844HWC5_9RHOB</name>
<feature type="compositionally biased region" description="Polar residues" evidence="1">
    <location>
        <begin position="1"/>
        <end position="19"/>
    </location>
</feature>
<dbReference type="Gene3D" id="3.30.420.10">
    <property type="entry name" value="Ribonuclease H-like superfamily/Ribonuclease H"/>
    <property type="match status" value="1"/>
</dbReference>
<comment type="caution">
    <text evidence="3">The sequence shown here is derived from an EMBL/GenBank/DDBJ whole genome shotgun (WGS) entry which is preliminary data.</text>
</comment>
<dbReference type="OrthoDB" id="9803878at2"/>